<proteinExistence type="predicted"/>
<gene>
    <name evidence="6" type="ORF">GCM10010439_70070</name>
</gene>
<keyword evidence="3" id="KW-0804">Transcription</keyword>
<accession>A0ABN3USU7</accession>
<evidence type="ECO:0000256" key="2">
    <source>
        <dbReference type="ARBA" id="ARBA00023125"/>
    </source>
</evidence>
<evidence type="ECO:0000313" key="6">
    <source>
        <dbReference type="EMBL" id="GAA2737961.1"/>
    </source>
</evidence>
<keyword evidence="7" id="KW-1185">Reference proteome</keyword>
<dbReference type="Gene3D" id="1.10.10.60">
    <property type="entry name" value="Homeodomain-like"/>
    <property type="match status" value="1"/>
</dbReference>
<dbReference type="RefSeq" id="WP_344457544.1">
    <property type="nucleotide sequence ID" value="NZ_BAAATZ010000037.1"/>
</dbReference>
<comment type="caution">
    <text evidence="6">The sequence shown here is derived from an EMBL/GenBank/DDBJ whole genome shotgun (WGS) entry which is preliminary data.</text>
</comment>
<name>A0ABN3USU7_9ACTN</name>
<dbReference type="InterPro" id="IPR018060">
    <property type="entry name" value="HTH_AraC"/>
</dbReference>
<dbReference type="Pfam" id="PF12833">
    <property type="entry name" value="HTH_18"/>
    <property type="match status" value="1"/>
</dbReference>
<dbReference type="Proteomes" id="UP001501842">
    <property type="component" value="Unassembled WGS sequence"/>
</dbReference>
<feature type="domain" description="HTH araC/xylS-type" evidence="5">
    <location>
        <begin position="211"/>
        <end position="309"/>
    </location>
</feature>
<sequence length="335" mass="36584">MDALAALLDGPRAQGAFLLRSVMDPPWSMRIQDRSPLTVVVIAQGHAWITPETGSPLQLAPGEVALVRGHRPYTVSDSPGTPPQIVIHPGQICTTLDGTRLEETMSQGVRTWGNTPEGETVMLTGTYETATETTQQLLNALPPLLTLPADPAHTPLISLLTTEITQDSPGQTAVLDRLLDLLTITLLRTWLTRKDARPPAWYQAQSDPLIGQALRLLHHNPSHPWTVELLATKLGVSRSALARRFTALVGEPPMAHLTRWRLSLAADLLEDPALTLEAIARRVGYATPYALSTAFKRTRGLTPAQHRARRTPISRTPPETLYATDGANQHGPTRM</sequence>
<evidence type="ECO:0000313" key="7">
    <source>
        <dbReference type="Proteomes" id="UP001501842"/>
    </source>
</evidence>
<dbReference type="InterPro" id="IPR050204">
    <property type="entry name" value="AraC_XylS_family_regulators"/>
</dbReference>
<evidence type="ECO:0000256" key="3">
    <source>
        <dbReference type="ARBA" id="ARBA00023163"/>
    </source>
</evidence>
<evidence type="ECO:0000256" key="1">
    <source>
        <dbReference type="ARBA" id="ARBA00023015"/>
    </source>
</evidence>
<dbReference type="InterPro" id="IPR032783">
    <property type="entry name" value="AraC_lig"/>
</dbReference>
<dbReference type="SMART" id="SM00342">
    <property type="entry name" value="HTH_ARAC"/>
    <property type="match status" value="1"/>
</dbReference>
<protein>
    <submittedName>
        <fullName evidence="6">AraC family transcriptional regulator</fullName>
    </submittedName>
</protein>
<organism evidence="6 7">
    <name type="scientific">Actinocorallia aurantiaca</name>
    <dbReference type="NCBI Taxonomy" id="46204"/>
    <lineage>
        <taxon>Bacteria</taxon>
        <taxon>Bacillati</taxon>
        <taxon>Actinomycetota</taxon>
        <taxon>Actinomycetes</taxon>
        <taxon>Streptosporangiales</taxon>
        <taxon>Thermomonosporaceae</taxon>
        <taxon>Actinocorallia</taxon>
    </lineage>
</organism>
<feature type="region of interest" description="Disordered" evidence="4">
    <location>
        <begin position="300"/>
        <end position="335"/>
    </location>
</feature>
<keyword evidence="2" id="KW-0238">DNA-binding</keyword>
<dbReference type="PANTHER" id="PTHR46796:SF13">
    <property type="entry name" value="HTH-TYPE TRANSCRIPTIONAL ACTIVATOR RHAS"/>
    <property type="match status" value="1"/>
</dbReference>
<dbReference type="EMBL" id="BAAATZ010000037">
    <property type="protein sequence ID" value="GAA2737961.1"/>
    <property type="molecule type" value="Genomic_DNA"/>
</dbReference>
<dbReference type="PROSITE" id="PS01124">
    <property type="entry name" value="HTH_ARAC_FAMILY_2"/>
    <property type="match status" value="1"/>
</dbReference>
<dbReference type="Pfam" id="PF12852">
    <property type="entry name" value="Cupin_6"/>
    <property type="match status" value="1"/>
</dbReference>
<evidence type="ECO:0000259" key="5">
    <source>
        <dbReference type="PROSITE" id="PS01124"/>
    </source>
</evidence>
<dbReference type="InterPro" id="IPR018062">
    <property type="entry name" value="HTH_AraC-typ_CS"/>
</dbReference>
<dbReference type="PANTHER" id="PTHR46796">
    <property type="entry name" value="HTH-TYPE TRANSCRIPTIONAL ACTIVATOR RHAS-RELATED"/>
    <property type="match status" value="1"/>
</dbReference>
<dbReference type="PROSITE" id="PS00041">
    <property type="entry name" value="HTH_ARAC_FAMILY_1"/>
    <property type="match status" value="1"/>
</dbReference>
<dbReference type="SUPFAM" id="SSF46689">
    <property type="entry name" value="Homeodomain-like"/>
    <property type="match status" value="2"/>
</dbReference>
<evidence type="ECO:0000256" key="4">
    <source>
        <dbReference type="SAM" id="MobiDB-lite"/>
    </source>
</evidence>
<reference evidence="6 7" key="1">
    <citation type="journal article" date="2019" name="Int. J. Syst. Evol. Microbiol.">
        <title>The Global Catalogue of Microorganisms (GCM) 10K type strain sequencing project: providing services to taxonomists for standard genome sequencing and annotation.</title>
        <authorList>
            <consortium name="The Broad Institute Genomics Platform"/>
            <consortium name="The Broad Institute Genome Sequencing Center for Infectious Disease"/>
            <person name="Wu L."/>
            <person name="Ma J."/>
        </authorList>
    </citation>
    <scope>NUCLEOTIDE SEQUENCE [LARGE SCALE GENOMIC DNA]</scope>
    <source>
        <strain evidence="6 7">JCM 8201</strain>
    </source>
</reference>
<dbReference type="InterPro" id="IPR009057">
    <property type="entry name" value="Homeodomain-like_sf"/>
</dbReference>
<feature type="compositionally biased region" description="Polar residues" evidence="4">
    <location>
        <begin position="326"/>
        <end position="335"/>
    </location>
</feature>
<keyword evidence="1" id="KW-0805">Transcription regulation</keyword>